<dbReference type="SUPFAM" id="SSF101898">
    <property type="entry name" value="NHL repeat"/>
    <property type="match status" value="1"/>
</dbReference>
<feature type="non-terminal residue" evidence="2">
    <location>
        <position position="200"/>
    </location>
</feature>
<evidence type="ECO:0000313" key="2">
    <source>
        <dbReference type="EMBL" id="GAG83205.1"/>
    </source>
</evidence>
<reference evidence="2" key="1">
    <citation type="journal article" date="2014" name="Front. Microbiol.">
        <title>High frequency of phylogenetically diverse reductive dehalogenase-homologous genes in deep subseafloor sedimentary metagenomes.</title>
        <authorList>
            <person name="Kawai M."/>
            <person name="Futagami T."/>
            <person name="Toyoda A."/>
            <person name="Takaki Y."/>
            <person name="Nishi S."/>
            <person name="Hori S."/>
            <person name="Arai W."/>
            <person name="Tsubouchi T."/>
            <person name="Morono Y."/>
            <person name="Uchiyama I."/>
            <person name="Ito T."/>
            <person name="Fujiyama A."/>
            <person name="Inagaki F."/>
            <person name="Takami H."/>
        </authorList>
    </citation>
    <scope>NUCLEOTIDE SEQUENCE</scope>
    <source>
        <strain evidence="2">Expedition CK06-06</strain>
    </source>
</reference>
<gene>
    <name evidence="2" type="ORF">S01H4_28206</name>
</gene>
<keyword evidence="1" id="KW-0472">Membrane</keyword>
<dbReference type="InterPro" id="IPR011042">
    <property type="entry name" value="6-blade_b-propeller_TolB-like"/>
</dbReference>
<name>X1AKV2_9ZZZZ</name>
<dbReference type="Gene3D" id="2.120.10.30">
    <property type="entry name" value="TolB, C-terminal domain"/>
    <property type="match status" value="1"/>
</dbReference>
<sequence length="200" mass="22816">WYYGDYGNHSLLHRQHNPDYLSNGNIIIADSENDRIIEVNYTTKNVEWIYQGDLEWPRDADEMPNGNVLITDSLGSRVIQINKESKEIVWQYKGDLINPYEADLLENGNILIGNGIGGVVYEISPDGVIVWRYGLSYLKSVVYLNCVISILMGVLFLFFTYSKIRKIKSVRGKNPENFVIVGILISFITISIIILLTYTS</sequence>
<feature type="transmembrane region" description="Helical" evidence="1">
    <location>
        <begin position="141"/>
        <end position="159"/>
    </location>
</feature>
<protein>
    <recommendedName>
        <fullName evidence="3">Bulb-type lectin domain-containing protein</fullName>
    </recommendedName>
</protein>
<comment type="caution">
    <text evidence="2">The sequence shown here is derived from an EMBL/GenBank/DDBJ whole genome shotgun (WGS) entry which is preliminary data.</text>
</comment>
<dbReference type="EMBL" id="BART01013959">
    <property type="protein sequence ID" value="GAG83205.1"/>
    <property type="molecule type" value="Genomic_DNA"/>
</dbReference>
<feature type="transmembrane region" description="Helical" evidence="1">
    <location>
        <begin position="179"/>
        <end position="198"/>
    </location>
</feature>
<keyword evidence="1" id="KW-1133">Transmembrane helix</keyword>
<evidence type="ECO:0000256" key="1">
    <source>
        <dbReference type="SAM" id="Phobius"/>
    </source>
</evidence>
<dbReference type="AlphaFoldDB" id="X1AKV2"/>
<keyword evidence="1" id="KW-0812">Transmembrane</keyword>
<organism evidence="2">
    <name type="scientific">marine sediment metagenome</name>
    <dbReference type="NCBI Taxonomy" id="412755"/>
    <lineage>
        <taxon>unclassified sequences</taxon>
        <taxon>metagenomes</taxon>
        <taxon>ecological metagenomes</taxon>
    </lineage>
</organism>
<accession>X1AKV2</accession>
<proteinExistence type="predicted"/>
<evidence type="ECO:0008006" key="3">
    <source>
        <dbReference type="Google" id="ProtNLM"/>
    </source>
</evidence>
<feature type="non-terminal residue" evidence="2">
    <location>
        <position position="1"/>
    </location>
</feature>